<evidence type="ECO:0000313" key="1">
    <source>
        <dbReference type="EMBL" id="KAF9147090.1"/>
    </source>
</evidence>
<dbReference type="Proteomes" id="UP000748756">
    <property type="component" value="Unassembled WGS sequence"/>
</dbReference>
<gene>
    <name evidence="1" type="ORF">BG015_011318</name>
</gene>
<dbReference type="EMBL" id="JAAAUQ010000868">
    <property type="protein sequence ID" value="KAF9147090.1"/>
    <property type="molecule type" value="Genomic_DNA"/>
</dbReference>
<comment type="caution">
    <text evidence="1">The sequence shown here is derived from an EMBL/GenBank/DDBJ whole genome shotgun (WGS) entry which is preliminary data.</text>
</comment>
<accession>A0A9P5V8G4</accession>
<keyword evidence="2" id="KW-1185">Reference proteome</keyword>
<proteinExistence type="predicted"/>
<protein>
    <submittedName>
        <fullName evidence="1">Uncharacterized protein</fullName>
    </submittedName>
</protein>
<evidence type="ECO:0000313" key="2">
    <source>
        <dbReference type="Proteomes" id="UP000748756"/>
    </source>
</evidence>
<dbReference type="OrthoDB" id="2123952at2759"/>
<sequence>MVSMAILQHNFTKQSESDVLDTTTELAVVDSLKDDEALNEYRIMELYLEKCVSASDEIMMIVEQFSDADIKYYGLDFAFLVFTSGNVYILQRAIKKSAKDRPLAWQQQQEVDEPSPSPPPKEVFLANLLLSESSSSPIDVDDGMVYFDMWIDDALDPHSPTSTHITTTVPTTTVVLNITAIPTAPTLPRDQHIVIPSSVQGAAQQRQVRPGKARAKAAPLKATVVTKSEPLLMMMDSGLGTFYLCPEQMPPLEESTLLSLEKLSMLDRSSPSER</sequence>
<organism evidence="1 2">
    <name type="scientific">Linnemannia schmuckeri</name>
    <dbReference type="NCBI Taxonomy" id="64567"/>
    <lineage>
        <taxon>Eukaryota</taxon>
        <taxon>Fungi</taxon>
        <taxon>Fungi incertae sedis</taxon>
        <taxon>Mucoromycota</taxon>
        <taxon>Mortierellomycotina</taxon>
        <taxon>Mortierellomycetes</taxon>
        <taxon>Mortierellales</taxon>
        <taxon>Mortierellaceae</taxon>
        <taxon>Linnemannia</taxon>
    </lineage>
</organism>
<dbReference type="AlphaFoldDB" id="A0A9P5V8G4"/>
<reference evidence="1" key="1">
    <citation type="journal article" date="2020" name="Fungal Divers.">
        <title>Resolving the Mortierellaceae phylogeny through synthesis of multi-gene phylogenetics and phylogenomics.</title>
        <authorList>
            <person name="Vandepol N."/>
            <person name="Liber J."/>
            <person name="Desiro A."/>
            <person name="Na H."/>
            <person name="Kennedy M."/>
            <person name="Barry K."/>
            <person name="Grigoriev I.V."/>
            <person name="Miller A.N."/>
            <person name="O'Donnell K."/>
            <person name="Stajich J.E."/>
            <person name="Bonito G."/>
        </authorList>
    </citation>
    <scope>NUCLEOTIDE SEQUENCE</scope>
    <source>
        <strain evidence="1">NRRL 6426</strain>
    </source>
</reference>
<name>A0A9P5V8G4_9FUNG</name>